<dbReference type="PANTHER" id="PTHR14269:SF62">
    <property type="entry name" value="CDP-DIACYLGLYCEROL--GLYCEROL-3-PHOSPHATE 3-PHOSPHATIDYLTRANSFERASE 1, CHLOROPLASTIC"/>
    <property type="match status" value="1"/>
</dbReference>
<evidence type="ECO:0000256" key="9">
    <source>
        <dbReference type="ARBA" id="ARBA00023209"/>
    </source>
</evidence>
<dbReference type="PROSITE" id="PS00379">
    <property type="entry name" value="CDP_ALCOHOL_P_TRANSF"/>
    <property type="match status" value="1"/>
</dbReference>
<dbReference type="InterPro" id="IPR043130">
    <property type="entry name" value="CDP-OH_PTrfase_TM_dom"/>
</dbReference>
<feature type="transmembrane region" description="Helical" evidence="13">
    <location>
        <begin position="180"/>
        <end position="199"/>
    </location>
</feature>
<dbReference type="PANTHER" id="PTHR14269">
    <property type="entry name" value="CDP-DIACYLGLYCEROL--GLYCEROL-3-PHOSPHATE 3-PHOSPHATIDYLTRANSFERASE-RELATED"/>
    <property type="match status" value="1"/>
</dbReference>
<organism evidence="14 15">
    <name type="scientific">Pseudonocardia sediminis</name>
    <dbReference type="NCBI Taxonomy" id="1397368"/>
    <lineage>
        <taxon>Bacteria</taxon>
        <taxon>Bacillati</taxon>
        <taxon>Actinomycetota</taxon>
        <taxon>Actinomycetes</taxon>
        <taxon>Pseudonocardiales</taxon>
        <taxon>Pseudonocardiaceae</taxon>
        <taxon>Pseudonocardia</taxon>
    </lineage>
</organism>
<dbReference type="EMBL" id="SHKL01000001">
    <property type="protein sequence ID" value="RZT86492.1"/>
    <property type="molecule type" value="Genomic_DNA"/>
</dbReference>
<reference evidence="14 15" key="1">
    <citation type="submission" date="2019-02" db="EMBL/GenBank/DDBJ databases">
        <title>Sequencing the genomes of 1000 actinobacteria strains.</title>
        <authorList>
            <person name="Klenk H.-P."/>
        </authorList>
    </citation>
    <scope>NUCLEOTIDE SEQUENCE [LARGE SCALE GENOMIC DNA]</scope>
    <source>
        <strain evidence="14 15">DSM 45779</strain>
    </source>
</reference>
<feature type="compositionally biased region" description="Gly residues" evidence="12">
    <location>
        <begin position="10"/>
        <end position="32"/>
    </location>
</feature>
<proteinExistence type="inferred from homology"/>
<evidence type="ECO:0000256" key="12">
    <source>
        <dbReference type="SAM" id="MobiDB-lite"/>
    </source>
</evidence>
<comment type="caution">
    <text evidence="14">The sequence shown here is derived from an EMBL/GenBank/DDBJ whole genome shotgun (WGS) entry which is preliminary data.</text>
</comment>
<dbReference type="InterPro" id="IPR048254">
    <property type="entry name" value="CDP_ALCOHOL_P_TRANSF_CS"/>
</dbReference>
<evidence type="ECO:0000256" key="7">
    <source>
        <dbReference type="ARBA" id="ARBA00023098"/>
    </source>
</evidence>
<keyword evidence="4 11" id="KW-0808">Transferase</keyword>
<comment type="subcellular location">
    <subcellularLocation>
        <location evidence="1">Membrane</location>
        <topology evidence="1">Multi-pass membrane protein</topology>
    </subcellularLocation>
</comment>
<evidence type="ECO:0000313" key="14">
    <source>
        <dbReference type="EMBL" id="RZT86492.1"/>
    </source>
</evidence>
<feature type="region of interest" description="Disordered" evidence="12">
    <location>
        <begin position="1"/>
        <end position="32"/>
    </location>
</feature>
<accession>A0A4Q7UWY4</accession>
<keyword evidence="8 13" id="KW-0472">Membrane</keyword>
<gene>
    <name evidence="14" type="ORF">EV383_3388</name>
</gene>
<feature type="transmembrane region" description="Helical" evidence="13">
    <location>
        <begin position="68"/>
        <end position="85"/>
    </location>
</feature>
<sequence>MTDRERAATGVGGGTDGGTGRGATGGGVTGGGATGGGVTGAADALSRVAGLPELPPGQRDRVLTVPNALSVLRLAGVPLFLWLMLGPEADAWAVVVLAVGGATDWLDGKLARVLGQYSRLGALLDPAVDRLYILAALVGLALRDIVPWWLVLALVARDLILAGCVLVLRSRGYGPFVVTYLGKAATFVLLYAFPLLLLGDGPSQAEFVVRVIAYGFAGWGVALYLWTGLLYLAQFVLALRAPLPRPGGPAGGTRTGGPRE</sequence>
<evidence type="ECO:0000256" key="11">
    <source>
        <dbReference type="RuleBase" id="RU003750"/>
    </source>
</evidence>
<evidence type="ECO:0000313" key="15">
    <source>
        <dbReference type="Proteomes" id="UP000291591"/>
    </source>
</evidence>
<keyword evidence="9" id="KW-0594">Phospholipid biosynthesis</keyword>
<dbReference type="Pfam" id="PF01066">
    <property type="entry name" value="CDP-OH_P_transf"/>
    <property type="match status" value="1"/>
</dbReference>
<keyword evidence="5 13" id="KW-0812">Transmembrane</keyword>
<evidence type="ECO:0000256" key="13">
    <source>
        <dbReference type="SAM" id="Phobius"/>
    </source>
</evidence>
<evidence type="ECO:0000256" key="2">
    <source>
        <dbReference type="ARBA" id="ARBA00010441"/>
    </source>
</evidence>
<dbReference type="AlphaFoldDB" id="A0A4Q7UWY4"/>
<keyword evidence="6 13" id="KW-1133">Transmembrane helix</keyword>
<dbReference type="GO" id="GO:0016780">
    <property type="term" value="F:phosphotransferase activity, for other substituted phosphate groups"/>
    <property type="evidence" value="ECO:0007669"/>
    <property type="project" value="InterPro"/>
</dbReference>
<evidence type="ECO:0000256" key="4">
    <source>
        <dbReference type="ARBA" id="ARBA00022679"/>
    </source>
</evidence>
<evidence type="ECO:0000256" key="8">
    <source>
        <dbReference type="ARBA" id="ARBA00023136"/>
    </source>
</evidence>
<evidence type="ECO:0000256" key="3">
    <source>
        <dbReference type="ARBA" id="ARBA00022516"/>
    </source>
</evidence>
<protein>
    <submittedName>
        <fullName evidence="14">Cardiolipin synthase</fullName>
    </submittedName>
</protein>
<feature type="transmembrane region" description="Helical" evidence="13">
    <location>
        <begin position="148"/>
        <end position="168"/>
    </location>
</feature>
<comment type="similarity">
    <text evidence="2 11">Belongs to the CDP-alcohol phosphatidyltransferase class-I family.</text>
</comment>
<dbReference type="InterPro" id="IPR050324">
    <property type="entry name" value="CDP-alcohol_PTase-I"/>
</dbReference>
<dbReference type="GO" id="GO:0016020">
    <property type="term" value="C:membrane"/>
    <property type="evidence" value="ECO:0007669"/>
    <property type="project" value="UniProtKB-SubCell"/>
</dbReference>
<name>A0A4Q7UWY4_PSEST</name>
<dbReference type="Gene3D" id="1.20.120.1760">
    <property type="match status" value="1"/>
</dbReference>
<dbReference type="GO" id="GO:0046474">
    <property type="term" value="P:glycerophospholipid biosynthetic process"/>
    <property type="evidence" value="ECO:0007669"/>
    <property type="project" value="TreeGrafter"/>
</dbReference>
<keyword evidence="3" id="KW-0444">Lipid biosynthesis</keyword>
<keyword evidence="10" id="KW-1208">Phospholipid metabolism</keyword>
<dbReference type="InterPro" id="IPR000462">
    <property type="entry name" value="CDP-OH_P_trans"/>
</dbReference>
<evidence type="ECO:0000256" key="1">
    <source>
        <dbReference type="ARBA" id="ARBA00004141"/>
    </source>
</evidence>
<keyword evidence="7" id="KW-0443">Lipid metabolism</keyword>
<evidence type="ECO:0000256" key="10">
    <source>
        <dbReference type="ARBA" id="ARBA00023264"/>
    </source>
</evidence>
<keyword evidence="15" id="KW-1185">Reference proteome</keyword>
<evidence type="ECO:0000256" key="5">
    <source>
        <dbReference type="ARBA" id="ARBA00022692"/>
    </source>
</evidence>
<dbReference type="Proteomes" id="UP000291591">
    <property type="component" value="Unassembled WGS sequence"/>
</dbReference>
<evidence type="ECO:0000256" key="6">
    <source>
        <dbReference type="ARBA" id="ARBA00022989"/>
    </source>
</evidence>
<feature type="transmembrane region" description="Helical" evidence="13">
    <location>
        <begin position="211"/>
        <end position="233"/>
    </location>
</feature>